<dbReference type="EMBL" id="AZFY01000034">
    <property type="protein sequence ID" value="KRM10000.1"/>
    <property type="molecule type" value="Genomic_DNA"/>
</dbReference>
<keyword evidence="2" id="KW-0479">Metal-binding</keyword>
<feature type="binding site" evidence="2">
    <location>
        <position position="29"/>
    </location>
    <ligand>
        <name>Mg(2+)</name>
        <dbReference type="ChEBI" id="CHEBI:18420"/>
    </ligand>
</feature>
<feature type="binding site" evidence="2">
    <location>
        <position position="200"/>
    </location>
    <ligand>
        <name>substrate</name>
    </ligand>
</feature>
<dbReference type="RefSeq" id="WP_056983616.1">
    <property type="nucleotide sequence ID" value="NZ_AZFY01000034.1"/>
</dbReference>
<dbReference type="NCBIfam" id="TIGR00055">
    <property type="entry name" value="uppS"/>
    <property type="match status" value="1"/>
</dbReference>
<protein>
    <recommendedName>
        <fullName evidence="2">Isoprenyl transferase</fullName>
        <ecNumber evidence="2">2.5.1.-</ecNumber>
    </recommendedName>
</protein>
<feature type="binding site" evidence="2">
    <location>
        <begin position="30"/>
        <end position="33"/>
    </location>
    <ligand>
        <name>substrate</name>
    </ligand>
</feature>
<evidence type="ECO:0000256" key="2">
    <source>
        <dbReference type="HAMAP-Rule" id="MF_01139"/>
    </source>
</evidence>
<feature type="binding site" evidence="2">
    <location>
        <begin position="74"/>
        <end position="76"/>
    </location>
    <ligand>
        <name>substrate</name>
    </ligand>
</feature>
<dbReference type="OrthoDB" id="4191603at2"/>
<keyword evidence="4" id="KW-1185">Reference proteome</keyword>
<evidence type="ECO:0000313" key="3">
    <source>
        <dbReference type="EMBL" id="KRM10000.1"/>
    </source>
</evidence>
<dbReference type="GO" id="GO:0008834">
    <property type="term" value="F:ditrans,polycis-undecaprenyl-diphosphate synthase [(2E,6E)-farnesyl-diphosphate specific] activity"/>
    <property type="evidence" value="ECO:0007669"/>
    <property type="project" value="TreeGrafter"/>
</dbReference>
<evidence type="ECO:0000256" key="1">
    <source>
        <dbReference type="ARBA" id="ARBA00022679"/>
    </source>
</evidence>
<reference evidence="3 4" key="1">
    <citation type="journal article" date="2015" name="Genome Announc.">
        <title>Expanding the biotechnology potential of lactobacilli through comparative genomics of 213 strains and associated genera.</title>
        <authorList>
            <person name="Sun Z."/>
            <person name="Harris H.M."/>
            <person name="McCann A."/>
            <person name="Guo C."/>
            <person name="Argimon S."/>
            <person name="Zhang W."/>
            <person name="Yang X."/>
            <person name="Jeffery I.B."/>
            <person name="Cooney J.C."/>
            <person name="Kagawa T.F."/>
            <person name="Liu W."/>
            <person name="Song Y."/>
            <person name="Salvetti E."/>
            <person name="Wrobel A."/>
            <person name="Rasinkangas P."/>
            <person name="Parkhill J."/>
            <person name="Rea M.C."/>
            <person name="O'Sullivan O."/>
            <person name="Ritari J."/>
            <person name="Douillard F.P."/>
            <person name="Paul Ross R."/>
            <person name="Yang R."/>
            <person name="Briner A.E."/>
            <person name="Felis G.E."/>
            <person name="de Vos W.M."/>
            <person name="Barrangou R."/>
            <person name="Klaenhammer T.R."/>
            <person name="Caufield P.W."/>
            <person name="Cui Y."/>
            <person name="Zhang H."/>
            <person name="O'Toole P.W."/>
        </authorList>
    </citation>
    <scope>NUCLEOTIDE SEQUENCE [LARGE SCALE GENOMIC DNA]</scope>
    <source>
        <strain evidence="3 4">DSM 18382</strain>
    </source>
</reference>
<keyword evidence="1 2" id="KW-0808">Transferase</keyword>
<feature type="binding site" evidence="2">
    <location>
        <position position="34"/>
    </location>
    <ligand>
        <name>substrate</name>
    </ligand>
</feature>
<dbReference type="GO" id="GO:0000287">
    <property type="term" value="F:magnesium ion binding"/>
    <property type="evidence" value="ECO:0007669"/>
    <property type="project" value="UniProtKB-UniRule"/>
</dbReference>
<accession>A0A0R1VWB0</accession>
<dbReference type="SUPFAM" id="SSF64005">
    <property type="entry name" value="Undecaprenyl diphosphate synthase"/>
    <property type="match status" value="1"/>
</dbReference>
<organism evidence="3 4">
    <name type="scientific">Lentilactobacillus farraginis DSM 18382 = JCM 14108</name>
    <dbReference type="NCBI Taxonomy" id="1423743"/>
    <lineage>
        <taxon>Bacteria</taxon>
        <taxon>Bacillati</taxon>
        <taxon>Bacillota</taxon>
        <taxon>Bacilli</taxon>
        <taxon>Lactobacillales</taxon>
        <taxon>Lactobacillaceae</taxon>
        <taxon>Lentilactobacillus</taxon>
    </lineage>
</organism>
<comment type="subunit">
    <text evidence="2">Homodimer.</text>
</comment>
<feature type="binding site" evidence="2">
    <location>
        <position position="78"/>
    </location>
    <ligand>
        <name>substrate</name>
    </ligand>
</feature>
<feature type="binding site" evidence="2">
    <location>
        <position position="46"/>
    </location>
    <ligand>
        <name>substrate</name>
    </ligand>
</feature>
<dbReference type="Pfam" id="PF01255">
    <property type="entry name" value="Prenyltransf"/>
    <property type="match status" value="1"/>
</dbReference>
<feature type="binding site" evidence="2">
    <location>
        <position position="42"/>
    </location>
    <ligand>
        <name>substrate</name>
    </ligand>
</feature>
<dbReference type="PANTHER" id="PTHR10291:SF0">
    <property type="entry name" value="DEHYDRODOLICHYL DIPHOSPHATE SYNTHASE 2"/>
    <property type="match status" value="1"/>
</dbReference>
<comment type="cofactor">
    <cofactor evidence="2">
        <name>Mg(2+)</name>
        <dbReference type="ChEBI" id="CHEBI:18420"/>
    </cofactor>
    <text evidence="2">Binds 2 magnesium ions per subunit.</text>
</comment>
<keyword evidence="2" id="KW-0460">Magnesium</keyword>
<proteinExistence type="inferred from homology"/>
<dbReference type="EC" id="2.5.1.-" evidence="2"/>
<feature type="binding site" evidence="2">
    <location>
        <position position="80"/>
    </location>
    <ligand>
        <name>substrate</name>
    </ligand>
</feature>
<evidence type="ECO:0000313" key="4">
    <source>
        <dbReference type="Proteomes" id="UP000051966"/>
    </source>
</evidence>
<dbReference type="GO" id="GO:0016094">
    <property type="term" value="P:polyprenol biosynthetic process"/>
    <property type="evidence" value="ECO:0007669"/>
    <property type="project" value="TreeGrafter"/>
</dbReference>
<dbReference type="InterPro" id="IPR018520">
    <property type="entry name" value="UPP_synth-like_CS"/>
</dbReference>
<feature type="binding site" evidence="2">
    <location>
        <begin position="206"/>
        <end position="208"/>
    </location>
    <ligand>
        <name>substrate</name>
    </ligand>
</feature>
<dbReference type="CDD" id="cd00475">
    <property type="entry name" value="Cis_IPPS"/>
    <property type="match status" value="1"/>
</dbReference>
<dbReference type="HAMAP" id="MF_01139">
    <property type="entry name" value="ISPT"/>
    <property type="match status" value="1"/>
</dbReference>
<gene>
    <name evidence="3" type="ORF">FD41_GL002182</name>
</gene>
<comment type="function">
    <text evidence="2">Catalyzes the condensation of isopentenyl diphosphate (IPP) with allylic pyrophosphates generating different type of terpenoids.</text>
</comment>
<dbReference type="NCBIfam" id="NF011405">
    <property type="entry name" value="PRK14830.1"/>
    <property type="match status" value="1"/>
</dbReference>
<dbReference type="GO" id="GO:0005829">
    <property type="term" value="C:cytosol"/>
    <property type="evidence" value="ECO:0007669"/>
    <property type="project" value="TreeGrafter"/>
</dbReference>
<dbReference type="PATRIC" id="fig|1423743.5.peg.2243"/>
<feature type="active site" description="Proton acceptor" evidence="2">
    <location>
        <position position="77"/>
    </location>
</feature>
<comment type="caution">
    <text evidence="3">The sequence shown here is derived from an EMBL/GenBank/DDBJ whole genome shotgun (WGS) entry which is preliminary data.</text>
</comment>
<dbReference type="PROSITE" id="PS01066">
    <property type="entry name" value="UPP_SYNTHASE"/>
    <property type="match status" value="1"/>
</dbReference>
<dbReference type="Gene3D" id="3.40.1180.10">
    <property type="entry name" value="Decaprenyl diphosphate synthase-like"/>
    <property type="match status" value="1"/>
</dbReference>
<dbReference type="Proteomes" id="UP000051966">
    <property type="component" value="Unassembled WGS sequence"/>
</dbReference>
<dbReference type="PANTHER" id="PTHR10291">
    <property type="entry name" value="DEHYDRODOLICHYL DIPHOSPHATE SYNTHASE FAMILY MEMBER"/>
    <property type="match status" value="1"/>
</dbReference>
<feature type="binding site" evidence="2">
    <location>
        <position position="219"/>
    </location>
    <ligand>
        <name>Mg(2+)</name>
        <dbReference type="ChEBI" id="CHEBI:18420"/>
    </ligand>
</feature>
<feature type="active site" evidence="2">
    <location>
        <position position="29"/>
    </location>
</feature>
<dbReference type="InterPro" id="IPR036424">
    <property type="entry name" value="UPP_synth-like_sf"/>
</dbReference>
<comment type="similarity">
    <text evidence="2">Belongs to the UPP synthase family.</text>
</comment>
<dbReference type="InterPro" id="IPR001441">
    <property type="entry name" value="UPP_synth-like"/>
</dbReference>
<sequence>MFNNNKKQIDSASQLDLDRIPKHIAIIMDGNGRWAKKRHLPRVAGHKQGMETVKTVTVAASKLGVRVLTLYAFSTENWKRPMDEVNFLMGLPVKFFNNFVPELIENNVKVSVMGLIDQLPEKTQKAVRDAVAQTSQCTGMILNFALNYGSRLDIRTAMQQIAREVENKTITVSEIDDALISRHLMTGFLGENADPDLLIRTSGEQRISNFLLWQIAYSELVFTETLWPDFDGDTLKEMILTYQHRNRRFGGLKNEE</sequence>
<name>A0A0R1VWB0_9LACO</name>
<dbReference type="FunFam" id="3.40.1180.10:FF:000001">
    <property type="entry name" value="(2E,6E)-farnesyl-diphosphate-specific ditrans,polycis-undecaprenyl-diphosphate synthase"/>
    <property type="match status" value="1"/>
</dbReference>
<dbReference type="GO" id="GO:0030145">
    <property type="term" value="F:manganese ion binding"/>
    <property type="evidence" value="ECO:0007669"/>
    <property type="project" value="TreeGrafter"/>
</dbReference>
<dbReference type="AlphaFoldDB" id="A0A0R1VWB0"/>